<dbReference type="Gene3D" id="2.170.130.30">
    <property type="match status" value="1"/>
</dbReference>
<proteinExistence type="predicted"/>
<evidence type="ECO:0000313" key="4">
    <source>
        <dbReference type="Proteomes" id="UP000613512"/>
    </source>
</evidence>
<dbReference type="InterPro" id="IPR027954">
    <property type="entry name" value="Transcobalamin-like_C"/>
</dbReference>
<feature type="compositionally biased region" description="Basic and acidic residues" evidence="1">
    <location>
        <begin position="70"/>
        <end position="89"/>
    </location>
</feature>
<feature type="region of interest" description="Disordered" evidence="1">
    <location>
        <begin position="37"/>
        <end position="169"/>
    </location>
</feature>
<feature type="compositionally biased region" description="Basic and acidic residues" evidence="1">
    <location>
        <begin position="37"/>
        <end position="61"/>
    </location>
</feature>
<sequence length="290" mass="32466">MSNWWKRWALLFFIVSLLIITGCNSSLDMPLSKEEASQTAALEKEENVSSGDVKEEKENLAKDATPTVKNDTRIERNKKVEDISKHEEESSTSSNQKSESSNPRSETKSEKKQQPDSTNNTETSKKKTDNDTSEKKETNQPNHKKEDNTASENNSSESEPNDTEPEATPANTIVFSIVISEETNEIPLPPTEMEIEEGDTVLQALINITKEKRIQMDYRGGQGATAYVEGIDNVYEFDRGQGSGWMYRVNGIFPDRGAGVVPLLPGDRVEWLYTTNLGVDLGANLQPFRR</sequence>
<reference evidence="3" key="2">
    <citation type="submission" date="2020-09" db="EMBL/GenBank/DDBJ databases">
        <authorList>
            <person name="Sun Q."/>
            <person name="Zhou Y."/>
        </authorList>
    </citation>
    <scope>NUCLEOTIDE SEQUENCE</scope>
    <source>
        <strain evidence="3">CGMCC 1.12408</strain>
    </source>
</reference>
<dbReference type="AlphaFoldDB" id="A0A916WER2"/>
<accession>A0A916WER2</accession>
<feature type="domain" description="Transcobalamin-like C-terminal" evidence="2">
    <location>
        <begin position="198"/>
        <end position="274"/>
    </location>
</feature>
<reference evidence="3" key="1">
    <citation type="journal article" date="2014" name="Int. J. Syst. Evol. Microbiol.">
        <title>Complete genome sequence of Corynebacterium casei LMG S-19264T (=DSM 44701T), isolated from a smear-ripened cheese.</title>
        <authorList>
            <consortium name="US DOE Joint Genome Institute (JGI-PGF)"/>
            <person name="Walter F."/>
            <person name="Albersmeier A."/>
            <person name="Kalinowski J."/>
            <person name="Ruckert C."/>
        </authorList>
    </citation>
    <scope>NUCLEOTIDE SEQUENCE</scope>
    <source>
        <strain evidence="3">CGMCC 1.12408</strain>
    </source>
</reference>
<comment type="caution">
    <text evidence="3">The sequence shown here is derived from an EMBL/GenBank/DDBJ whole genome shotgun (WGS) entry which is preliminary data.</text>
</comment>
<protein>
    <recommendedName>
        <fullName evidence="2">Transcobalamin-like C-terminal domain-containing protein</fullName>
    </recommendedName>
</protein>
<dbReference type="PROSITE" id="PS51257">
    <property type="entry name" value="PROKAR_LIPOPROTEIN"/>
    <property type="match status" value="1"/>
</dbReference>
<feature type="compositionally biased region" description="Low complexity" evidence="1">
    <location>
        <begin position="91"/>
        <end position="101"/>
    </location>
</feature>
<dbReference type="Pfam" id="PF14478">
    <property type="entry name" value="DUF4430"/>
    <property type="match status" value="1"/>
</dbReference>
<keyword evidence="4" id="KW-1185">Reference proteome</keyword>
<dbReference type="EMBL" id="BMEY01000033">
    <property type="protein sequence ID" value="GGA92527.1"/>
    <property type="molecule type" value="Genomic_DNA"/>
</dbReference>
<evidence type="ECO:0000256" key="1">
    <source>
        <dbReference type="SAM" id="MobiDB-lite"/>
    </source>
</evidence>
<evidence type="ECO:0000313" key="3">
    <source>
        <dbReference type="EMBL" id="GGA92527.1"/>
    </source>
</evidence>
<feature type="compositionally biased region" description="Basic and acidic residues" evidence="1">
    <location>
        <begin position="123"/>
        <end position="148"/>
    </location>
</feature>
<feature type="compositionally biased region" description="Basic and acidic residues" evidence="1">
    <location>
        <begin position="105"/>
        <end position="114"/>
    </location>
</feature>
<dbReference type="Proteomes" id="UP000613512">
    <property type="component" value="Unassembled WGS sequence"/>
</dbReference>
<dbReference type="RefSeq" id="WP_188386326.1">
    <property type="nucleotide sequence ID" value="NZ_BMEY01000033.1"/>
</dbReference>
<organism evidence="3 4">
    <name type="scientific">Ornithinibacillus halotolerans</name>
    <dbReference type="NCBI Taxonomy" id="1274357"/>
    <lineage>
        <taxon>Bacteria</taxon>
        <taxon>Bacillati</taxon>
        <taxon>Bacillota</taxon>
        <taxon>Bacilli</taxon>
        <taxon>Bacillales</taxon>
        <taxon>Bacillaceae</taxon>
        <taxon>Ornithinibacillus</taxon>
    </lineage>
</organism>
<name>A0A916WER2_9BACI</name>
<evidence type="ECO:0000259" key="2">
    <source>
        <dbReference type="Pfam" id="PF14478"/>
    </source>
</evidence>
<gene>
    <name evidence="3" type="ORF">GCM10008025_38700</name>
</gene>